<evidence type="ECO:0000259" key="3">
    <source>
        <dbReference type="PROSITE" id="PS51253"/>
    </source>
</evidence>
<keyword evidence="1" id="KW-0238">DNA-binding</keyword>
<dbReference type="InterPro" id="IPR004875">
    <property type="entry name" value="DDE_SF_endonuclease_dom"/>
</dbReference>
<dbReference type="PROSITE" id="PS51253">
    <property type="entry name" value="HTH_CENPB"/>
    <property type="match status" value="1"/>
</dbReference>
<dbReference type="VEuPathDB" id="FungiDB:RhiirFUN_024942"/>
<dbReference type="Proteomes" id="UP000684084">
    <property type="component" value="Unassembled WGS sequence"/>
</dbReference>
<proteinExistence type="predicted"/>
<evidence type="ECO:0000313" key="4">
    <source>
        <dbReference type="EMBL" id="CAB5395243.1"/>
    </source>
</evidence>
<dbReference type="PANTHER" id="PTHR19303">
    <property type="entry name" value="TRANSPOSON"/>
    <property type="match status" value="1"/>
</dbReference>
<evidence type="ECO:0000256" key="1">
    <source>
        <dbReference type="ARBA" id="ARBA00023125"/>
    </source>
</evidence>
<protein>
    <recommendedName>
        <fullName evidence="3">HTH CENPB-type domain-containing protein</fullName>
    </recommendedName>
</protein>
<dbReference type="InterPro" id="IPR006600">
    <property type="entry name" value="HTH_CenpB_DNA-bd_dom"/>
</dbReference>
<feature type="region of interest" description="Disordered" evidence="2">
    <location>
        <begin position="309"/>
        <end position="354"/>
    </location>
</feature>
<evidence type="ECO:0000256" key="2">
    <source>
        <dbReference type="SAM" id="MobiDB-lite"/>
    </source>
</evidence>
<dbReference type="PANTHER" id="PTHR19303:SF73">
    <property type="entry name" value="PROTEIN PDC2"/>
    <property type="match status" value="1"/>
</dbReference>
<gene>
    <name evidence="4" type="ORF">CHRIB12_LOCUS23743</name>
</gene>
<dbReference type="AlphaFoldDB" id="A0A915ZXU4"/>
<dbReference type="Pfam" id="PF03221">
    <property type="entry name" value="HTH_Tnp_Tc5"/>
    <property type="match status" value="1"/>
</dbReference>
<reference evidence="4" key="1">
    <citation type="submission" date="2020-05" db="EMBL/GenBank/DDBJ databases">
        <authorList>
            <person name="Rincon C."/>
            <person name="Sanders R I."/>
            <person name="Robbins C."/>
            <person name="Chaturvedi A."/>
        </authorList>
    </citation>
    <scope>NUCLEOTIDE SEQUENCE</scope>
    <source>
        <strain evidence="4">CHB12</strain>
    </source>
</reference>
<dbReference type="InterPro" id="IPR050863">
    <property type="entry name" value="CenT-Element_Derived"/>
</dbReference>
<evidence type="ECO:0000313" key="5">
    <source>
        <dbReference type="Proteomes" id="UP000684084"/>
    </source>
</evidence>
<dbReference type="EMBL" id="CAGKOT010000097">
    <property type="protein sequence ID" value="CAB5395243.1"/>
    <property type="molecule type" value="Genomic_DNA"/>
</dbReference>
<feature type="domain" description="HTH CENPB-type" evidence="3">
    <location>
        <begin position="29"/>
        <end position="101"/>
    </location>
</feature>
<comment type="caution">
    <text evidence="4">The sequence shown here is derived from an EMBL/GenBank/DDBJ whole genome shotgun (WGS) entry which is preliminary data.</text>
</comment>
<feature type="compositionally biased region" description="Acidic residues" evidence="2">
    <location>
        <begin position="314"/>
        <end position="354"/>
    </location>
</feature>
<sequence>MGVRVDESTITRILKSKNKRLGTEIANPEAKRHKSVLVPELELALKEFVLNYQHKTILSDGVLTEKAKQLADELNVPQGTLQFSSGWLQKFKDRNNIRQVKLQGEADSADVDAIAEALPLIRNKCSKYPPERIYNMDETGLFYRLEPNRTLATQRLSGRKKCKERLSVALYSNADGSHKLKPLIIGKYANPRCFKNINIRNLPMTYQNNSKAWMLTTLFQEWLQEFDYQLENLTLSNVEVCFLPSNTTSKLQPMDADIIMWMLEKVEAGQHIQDLKMDVLQAIQYIIQSWDEVSVNTIRNCWNHTKILGGNGDDNGDDDDRDDDDRDDDDRDDDDDDDDNGDDGGDDDDDDDSVLDVDLNKAIKALRLPNMMQLKEFLTIPEENIVYEISEDEIISELANIFKKNTNHPDEIDDSTEAEIISINEALKCLKTLNLFLLQQENANEHIKLVGIIEKYIKRKQVKSMQQTTIDQYFR</sequence>
<dbReference type="SMART" id="SM00674">
    <property type="entry name" value="CENPB"/>
    <property type="match status" value="1"/>
</dbReference>
<dbReference type="GO" id="GO:0005634">
    <property type="term" value="C:nucleus"/>
    <property type="evidence" value="ECO:0007669"/>
    <property type="project" value="TreeGrafter"/>
</dbReference>
<dbReference type="GO" id="GO:0003677">
    <property type="term" value="F:DNA binding"/>
    <property type="evidence" value="ECO:0007669"/>
    <property type="project" value="UniProtKB-KW"/>
</dbReference>
<dbReference type="OrthoDB" id="2431002at2759"/>
<dbReference type="Pfam" id="PF03184">
    <property type="entry name" value="DDE_1"/>
    <property type="match status" value="2"/>
</dbReference>
<accession>A0A915ZXU4</accession>
<name>A0A915ZXU4_9GLOM</name>
<organism evidence="4 5">
    <name type="scientific">Rhizophagus irregularis</name>
    <dbReference type="NCBI Taxonomy" id="588596"/>
    <lineage>
        <taxon>Eukaryota</taxon>
        <taxon>Fungi</taxon>
        <taxon>Fungi incertae sedis</taxon>
        <taxon>Mucoromycota</taxon>
        <taxon>Glomeromycotina</taxon>
        <taxon>Glomeromycetes</taxon>
        <taxon>Glomerales</taxon>
        <taxon>Glomeraceae</taxon>
        <taxon>Rhizophagus</taxon>
    </lineage>
</organism>